<dbReference type="Proteomes" id="UP001166286">
    <property type="component" value="Unassembled WGS sequence"/>
</dbReference>
<sequence length="176" mass="19589">MATTSSVGTHATREPSIAEKRIIDDILLLYQAKPTEKSYAHYTPNAVFHDPVSIAEGLDSIRSQFNGMPKLFAESITKKCDVLADAPPNALALNLTQHYVFKSPIPLKSKGTEKTVNSKVTLHFDQDGLITRHDEEWDHQENKTEDDGFVGKLMEARKKTDAKLVEKTVPTDPSKV</sequence>
<evidence type="ECO:0000313" key="1">
    <source>
        <dbReference type="EMBL" id="KAK0510428.1"/>
    </source>
</evidence>
<name>A0AA39QZ80_9LECA</name>
<dbReference type="PANTHER" id="PTHR34213:SF2">
    <property type="entry name" value="NUCLEAR TRANSPORT FACTOR 2 (NTF2) FAMILY PROTEIN"/>
    <property type="match status" value="1"/>
</dbReference>
<comment type="caution">
    <text evidence="1">The sequence shown here is derived from an EMBL/GenBank/DDBJ whole genome shotgun (WGS) entry which is preliminary data.</text>
</comment>
<dbReference type="InterPro" id="IPR032710">
    <property type="entry name" value="NTF2-like_dom_sf"/>
</dbReference>
<keyword evidence="2" id="KW-1185">Reference proteome</keyword>
<evidence type="ECO:0000313" key="2">
    <source>
        <dbReference type="Proteomes" id="UP001166286"/>
    </source>
</evidence>
<dbReference type="EMBL" id="JAFEKC020000015">
    <property type="protein sequence ID" value="KAK0510428.1"/>
    <property type="molecule type" value="Genomic_DNA"/>
</dbReference>
<reference evidence="1" key="1">
    <citation type="submission" date="2023-03" db="EMBL/GenBank/DDBJ databases">
        <title>Complete genome of Cladonia borealis.</title>
        <authorList>
            <person name="Park H."/>
        </authorList>
    </citation>
    <scope>NUCLEOTIDE SEQUENCE</scope>
    <source>
        <strain evidence="1">ANT050790</strain>
    </source>
</reference>
<dbReference type="SUPFAM" id="SSF54427">
    <property type="entry name" value="NTF2-like"/>
    <property type="match status" value="1"/>
</dbReference>
<organism evidence="1 2">
    <name type="scientific">Cladonia borealis</name>
    <dbReference type="NCBI Taxonomy" id="184061"/>
    <lineage>
        <taxon>Eukaryota</taxon>
        <taxon>Fungi</taxon>
        <taxon>Dikarya</taxon>
        <taxon>Ascomycota</taxon>
        <taxon>Pezizomycotina</taxon>
        <taxon>Lecanoromycetes</taxon>
        <taxon>OSLEUM clade</taxon>
        <taxon>Lecanoromycetidae</taxon>
        <taxon>Lecanorales</taxon>
        <taxon>Lecanorineae</taxon>
        <taxon>Cladoniaceae</taxon>
        <taxon>Cladonia</taxon>
    </lineage>
</organism>
<dbReference type="PANTHER" id="PTHR34213">
    <property type="entry name" value="NUCLEAR TRANSPORT FACTOR 2 (NTF2) FAMILY PROTEIN"/>
    <property type="match status" value="1"/>
</dbReference>
<proteinExistence type="predicted"/>
<gene>
    <name evidence="1" type="ORF">JMJ35_006860</name>
</gene>
<dbReference type="AlphaFoldDB" id="A0AA39QZ80"/>
<protein>
    <submittedName>
        <fullName evidence="1">Uncharacterized protein</fullName>
    </submittedName>
</protein>
<dbReference type="Gene3D" id="3.10.450.50">
    <property type="match status" value="1"/>
</dbReference>
<accession>A0AA39QZ80</accession>